<evidence type="ECO:0000256" key="2">
    <source>
        <dbReference type="ARBA" id="ARBA00022448"/>
    </source>
</evidence>
<dbReference type="PATRIC" id="fig|742733.3.peg.914"/>
<evidence type="ECO:0000313" key="9">
    <source>
        <dbReference type="EMBL" id="EHF00298.1"/>
    </source>
</evidence>
<dbReference type="SUPFAM" id="SSF161098">
    <property type="entry name" value="MetI-like"/>
    <property type="match status" value="1"/>
</dbReference>
<dbReference type="CDD" id="cd06261">
    <property type="entry name" value="TM_PBP2"/>
    <property type="match status" value="1"/>
</dbReference>
<evidence type="ECO:0000256" key="3">
    <source>
        <dbReference type="ARBA" id="ARBA00022475"/>
    </source>
</evidence>
<evidence type="ECO:0000259" key="8">
    <source>
        <dbReference type="PROSITE" id="PS50928"/>
    </source>
</evidence>
<feature type="domain" description="ABC transmembrane type-1" evidence="8">
    <location>
        <begin position="53"/>
        <end position="233"/>
    </location>
</feature>
<dbReference type="GO" id="GO:0005886">
    <property type="term" value="C:plasma membrane"/>
    <property type="evidence" value="ECO:0007669"/>
    <property type="project" value="UniProtKB-SubCell"/>
</dbReference>
<feature type="transmembrane region" description="Helical" evidence="7">
    <location>
        <begin position="214"/>
        <end position="236"/>
    </location>
</feature>
<keyword evidence="4 7" id="KW-0812">Transmembrane</keyword>
<dbReference type="PANTHER" id="PTHR30151">
    <property type="entry name" value="ALKANE SULFONATE ABC TRANSPORTER-RELATED, MEMBRANE SUBUNIT"/>
    <property type="match status" value="1"/>
</dbReference>
<accession>G5HE71</accession>
<dbReference type="Pfam" id="PF00528">
    <property type="entry name" value="BPD_transp_1"/>
    <property type="match status" value="1"/>
</dbReference>
<evidence type="ECO:0000256" key="6">
    <source>
        <dbReference type="ARBA" id="ARBA00023136"/>
    </source>
</evidence>
<keyword evidence="5 7" id="KW-1133">Transmembrane helix</keyword>
<organism evidence="9 10">
    <name type="scientific">[Clostridium] citroniae WAL-17108</name>
    <dbReference type="NCBI Taxonomy" id="742733"/>
    <lineage>
        <taxon>Bacteria</taxon>
        <taxon>Bacillati</taxon>
        <taxon>Bacillota</taxon>
        <taxon>Clostridia</taxon>
        <taxon>Lachnospirales</taxon>
        <taxon>Lachnospiraceae</taxon>
        <taxon>Enterocloster</taxon>
    </lineage>
</organism>
<dbReference type="RefSeq" id="WP_007859559.1">
    <property type="nucleotide sequence ID" value="NZ_JH376420.1"/>
</dbReference>
<comment type="subcellular location">
    <subcellularLocation>
        <location evidence="1 7">Cell membrane</location>
        <topology evidence="1 7">Multi-pass membrane protein</topology>
    </subcellularLocation>
</comment>
<reference evidence="9 10" key="1">
    <citation type="submission" date="2011-08" db="EMBL/GenBank/DDBJ databases">
        <title>The Genome Sequence of Clostridium citroniae WAL-17108.</title>
        <authorList>
            <consortium name="The Broad Institute Genome Sequencing Platform"/>
            <person name="Earl A."/>
            <person name="Ward D."/>
            <person name="Feldgarden M."/>
            <person name="Gevers D."/>
            <person name="Finegold S.M."/>
            <person name="Summanen P.H."/>
            <person name="Molitoris D.R."/>
            <person name="Vaisanen M.L."/>
            <person name="Daigneault M."/>
            <person name="Allen-Vercoe E."/>
            <person name="Young S.K."/>
            <person name="Zeng Q."/>
            <person name="Gargeya S."/>
            <person name="Fitzgerald M."/>
            <person name="Haas B."/>
            <person name="Abouelleil A."/>
            <person name="Alvarado L."/>
            <person name="Arachchi H.M."/>
            <person name="Berlin A."/>
            <person name="Brown A."/>
            <person name="Chapman S.B."/>
            <person name="Chen Z."/>
            <person name="Dunbar C."/>
            <person name="Freedman E."/>
            <person name="Gearin G."/>
            <person name="Gellesch M."/>
            <person name="Goldberg J."/>
            <person name="Griggs A."/>
            <person name="Gujja S."/>
            <person name="Heiman D."/>
            <person name="Howarth C."/>
            <person name="Larson L."/>
            <person name="Lui A."/>
            <person name="MacDonald P.J.P."/>
            <person name="Montmayeur A."/>
            <person name="Murphy C."/>
            <person name="Neiman D."/>
            <person name="Pearson M."/>
            <person name="Priest M."/>
            <person name="Roberts A."/>
            <person name="Saif S."/>
            <person name="Shea T."/>
            <person name="Shenoy N."/>
            <person name="Sisk P."/>
            <person name="Stolte C."/>
            <person name="Sykes S."/>
            <person name="Wortman J."/>
            <person name="Nusbaum C."/>
            <person name="Birren B."/>
        </authorList>
    </citation>
    <scope>NUCLEOTIDE SEQUENCE [LARGE SCALE GENOMIC DNA]</scope>
    <source>
        <strain evidence="9 10">WAL-17108</strain>
    </source>
</reference>
<dbReference type="PANTHER" id="PTHR30151:SF0">
    <property type="entry name" value="ABC TRANSPORTER PERMEASE PROTEIN MJ0413-RELATED"/>
    <property type="match status" value="1"/>
</dbReference>
<dbReference type="Gene3D" id="1.10.3720.10">
    <property type="entry name" value="MetI-like"/>
    <property type="match status" value="1"/>
</dbReference>
<feature type="transmembrane region" description="Helical" evidence="7">
    <location>
        <begin position="172"/>
        <end position="193"/>
    </location>
</feature>
<feature type="transmembrane region" description="Helical" evidence="7">
    <location>
        <begin position="87"/>
        <end position="107"/>
    </location>
</feature>
<name>G5HE71_9FIRM</name>
<feature type="transmembrane region" description="Helical" evidence="7">
    <location>
        <begin position="119"/>
        <end position="138"/>
    </location>
</feature>
<dbReference type="PROSITE" id="PS50928">
    <property type="entry name" value="ABC_TM1"/>
    <property type="match status" value="1"/>
</dbReference>
<dbReference type="HOGENOM" id="CLU_046113_1_0_9"/>
<keyword evidence="6 7" id="KW-0472">Membrane</keyword>
<dbReference type="AlphaFoldDB" id="G5HE71"/>
<keyword evidence="3" id="KW-1003">Cell membrane</keyword>
<dbReference type="GO" id="GO:0055085">
    <property type="term" value="P:transmembrane transport"/>
    <property type="evidence" value="ECO:0007669"/>
    <property type="project" value="InterPro"/>
</dbReference>
<comment type="similarity">
    <text evidence="7">Belongs to the binding-protein-dependent transport system permease family.</text>
</comment>
<dbReference type="EMBL" id="ADLJ01000006">
    <property type="protein sequence ID" value="EHF00298.1"/>
    <property type="molecule type" value="Genomic_DNA"/>
</dbReference>
<keyword evidence="2 7" id="KW-0813">Transport</keyword>
<evidence type="ECO:0000256" key="1">
    <source>
        <dbReference type="ARBA" id="ARBA00004651"/>
    </source>
</evidence>
<sequence>MKCFIRRIFVAAIIIVIWFVIAEGVNPLFIPGPDLVLRGIISLFDSGQLSAGIIFSFKRVTMASIFSGGLALVFGLFIYSIKYIRELLYPIVKTMRYIPVTAFYPLLIMWCGIGEIMKITFLILVTFVSMMPAVVLALNNVNPDLVDTGKTLGMNRIQVILMVVLPDAMPSIFENFVLLISIGWTYVPFVETINAKYGLGYIIHQSSSRGRTDLVFASIAMIMIISVICDKLAGFIGAKMFKWRYLKQDD</sequence>
<dbReference type="InterPro" id="IPR035906">
    <property type="entry name" value="MetI-like_sf"/>
</dbReference>
<dbReference type="InterPro" id="IPR000515">
    <property type="entry name" value="MetI-like"/>
</dbReference>
<comment type="caution">
    <text evidence="9">The sequence shown here is derived from an EMBL/GenBank/DDBJ whole genome shotgun (WGS) entry which is preliminary data.</text>
</comment>
<evidence type="ECO:0000256" key="4">
    <source>
        <dbReference type="ARBA" id="ARBA00022692"/>
    </source>
</evidence>
<feature type="transmembrane region" description="Helical" evidence="7">
    <location>
        <begin position="62"/>
        <end position="81"/>
    </location>
</feature>
<evidence type="ECO:0000256" key="7">
    <source>
        <dbReference type="RuleBase" id="RU363032"/>
    </source>
</evidence>
<feature type="transmembrane region" description="Helical" evidence="7">
    <location>
        <begin position="35"/>
        <end position="55"/>
    </location>
</feature>
<dbReference type="Proteomes" id="UP000003763">
    <property type="component" value="Unassembled WGS sequence"/>
</dbReference>
<protein>
    <recommendedName>
        <fullName evidence="8">ABC transmembrane type-1 domain-containing protein</fullName>
    </recommendedName>
</protein>
<dbReference type="eggNOG" id="COG0600">
    <property type="taxonomic scope" value="Bacteria"/>
</dbReference>
<gene>
    <name evidence="9" type="ORF">HMPREF9469_00883</name>
</gene>
<evidence type="ECO:0000256" key="5">
    <source>
        <dbReference type="ARBA" id="ARBA00022989"/>
    </source>
</evidence>
<feature type="transmembrane region" description="Helical" evidence="7">
    <location>
        <begin position="7"/>
        <end position="29"/>
    </location>
</feature>
<evidence type="ECO:0000313" key="10">
    <source>
        <dbReference type="Proteomes" id="UP000003763"/>
    </source>
</evidence>
<proteinExistence type="inferred from homology"/>